<proteinExistence type="predicted"/>
<name>A0A1G2NWJ8_9BACT</name>
<feature type="transmembrane region" description="Helical" evidence="1">
    <location>
        <begin position="41"/>
        <end position="58"/>
    </location>
</feature>
<keyword evidence="1" id="KW-0472">Membrane</keyword>
<reference evidence="2 3" key="1">
    <citation type="journal article" date="2016" name="Nat. Commun.">
        <title>Thousands of microbial genomes shed light on interconnected biogeochemical processes in an aquifer system.</title>
        <authorList>
            <person name="Anantharaman K."/>
            <person name="Brown C.T."/>
            <person name="Hug L.A."/>
            <person name="Sharon I."/>
            <person name="Castelle C.J."/>
            <person name="Probst A.J."/>
            <person name="Thomas B.C."/>
            <person name="Singh A."/>
            <person name="Wilkins M.J."/>
            <person name="Karaoz U."/>
            <person name="Brodie E.L."/>
            <person name="Williams K.H."/>
            <person name="Hubbard S.S."/>
            <person name="Banfield J.F."/>
        </authorList>
    </citation>
    <scope>NUCLEOTIDE SEQUENCE [LARGE SCALE GENOMIC DNA]</scope>
</reference>
<comment type="caution">
    <text evidence="2">The sequence shown here is derived from an EMBL/GenBank/DDBJ whole genome shotgun (WGS) entry which is preliminary data.</text>
</comment>
<dbReference type="Proteomes" id="UP000176429">
    <property type="component" value="Unassembled WGS sequence"/>
</dbReference>
<protein>
    <submittedName>
        <fullName evidence="2">Uncharacterized protein</fullName>
    </submittedName>
</protein>
<keyword evidence="1" id="KW-1133">Transmembrane helix</keyword>
<evidence type="ECO:0000313" key="2">
    <source>
        <dbReference type="EMBL" id="OHA40496.1"/>
    </source>
</evidence>
<sequence length="91" mass="10643">MDVMDENDRDLLEKTHELAEDNNRMLKKLYSAYRWSRNTKIAYWAVIVLLTFGAYYFIKPYIDFLTGTLGMDNATSAIEQKINAIRSVEDI</sequence>
<keyword evidence="1" id="KW-0812">Transmembrane</keyword>
<evidence type="ECO:0000256" key="1">
    <source>
        <dbReference type="SAM" id="Phobius"/>
    </source>
</evidence>
<accession>A0A1G2NWJ8</accession>
<evidence type="ECO:0000313" key="3">
    <source>
        <dbReference type="Proteomes" id="UP000176429"/>
    </source>
</evidence>
<dbReference type="EMBL" id="MHSH01000051">
    <property type="protein sequence ID" value="OHA40496.1"/>
    <property type="molecule type" value="Genomic_DNA"/>
</dbReference>
<gene>
    <name evidence="2" type="ORF">A3H68_01785</name>
</gene>
<organism evidence="2 3">
    <name type="scientific">Candidatus Taylorbacteria bacterium RIFCSPLOWO2_02_FULL_46_40</name>
    <dbReference type="NCBI Taxonomy" id="1802329"/>
    <lineage>
        <taxon>Bacteria</taxon>
        <taxon>Candidatus Tayloriibacteriota</taxon>
    </lineage>
</organism>
<dbReference type="AlphaFoldDB" id="A0A1G2NWJ8"/>